<dbReference type="Proteomes" id="UP001303324">
    <property type="component" value="Chromosome"/>
</dbReference>
<proteinExistence type="predicted"/>
<evidence type="ECO:0000256" key="2">
    <source>
        <dbReference type="SAM" id="Phobius"/>
    </source>
</evidence>
<feature type="compositionally biased region" description="Pro residues" evidence="1">
    <location>
        <begin position="41"/>
        <end position="58"/>
    </location>
</feature>
<feature type="transmembrane region" description="Helical" evidence="2">
    <location>
        <begin position="7"/>
        <end position="25"/>
    </location>
</feature>
<keyword evidence="2" id="KW-0812">Transmembrane</keyword>
<feature type="compositionally biased region" description="Basic and acidic residues" evidence="1">
    <location>
        <begin position="148"/>
        <end position="161"/>
    </location>
</feature>
<keyword evidence="2" id="KW-0472">Membrane</keyword>
<sequence length="190" mass="21525">MEFLFEILSNPIALFVLIGVISSLFNQKKDDGKGPQRRPVRPPGPMQHPGPLRQPAPAPARRQPAEARVEPAPAIEKDYDPRQDPHRETEQSRESAKRNSGETGVEIMNDLQQVYLERKLQAEALTNKERSSKGRMSAGESSGRLKQKREQQEHEGILQPDKDTLVEGIVWAEVLGKPRAKRPYKPLRRN</sequence>
<gene>
    <name evidence="3" type="ORF">RH061_16445</name>
</gene>
<evidence type="ECO:0000256" key="1">
    <source>
        <dbReference type="SAM" id="MobiDB-lite"/>
    </source>
</evidence>
<evidence type="ECO:0000313" key="3">
    <source>
        <dbReference type="EMBL" id="WNF21767.1"/>
    </source>
</evidence>
<reference evidence="3 4" key="1">
    <citation type="submission" date="2023-09" db="EMBL/GenBank/DDBJ databases">
        <title>Microbial mechanism of fulvic acid promoting antimony reduction mineralization in rice fields.</title>
        <authorList>
            <person name="Chen G."/>
            <person name="Lan J."/>
        </authorList>
    </citation>
    <scope>NUCLEOTIDE SEQUENCE [LARGE SCALE GENOMIC DNA]</scope>
    <source>
        <strain evidence="3 4">PS1</strain>
    </source>
</reference>
<organism evidence="3 4">
    <name type="scientific">Mesobacillus jeotgali</name>
    <dbReference type="NCBI Taxonomy" id="129985"/>
    <lineage>
        <taxon>Bacteria</taxon>
        <taxon>Bacillati</taxon>
        <taxon>Bacillota</taxon>
        <taxon>Bacilli</taxon>
        <taxon>Bacillales</taxon>
        <taxon>Bacillaceae</taxon>
        <taxon>Mesobacillus</taxon>
    </lineage>
</organism>
<feature type="region of interest" description="Disordered" evidence="1">
    <location>
        <begin position="26"/>
        <end position="106"/>
    </location>
</feature>
<accession>A0ABY9VJ75</accession>
<dbReference type="RefSeq" id="WP_311071768.1">
    <property type="nucleotide sequence ID" value="NZ_CP134494.1"/>
</dbReference>
<keyword evidence="2" id="KW-1133">Transmembrane helix</keyword>
<feature type="compositionally biased region" description="Basic and acidic residues" evidence="1">
    <location>
        <begin position="63"/>
        <end position="100"/>
    </location>
</feature>
<dbReference type="EMBL" id="CP134494">
    <property type="protein sequence ID" value="WNF21767.1"/>
    <property type="molecule type" value="Genomic_DNA"/>
</dbReference>
<evidence type="ECO:0000313" key="4">
    <source>
        <dbReference type="Proteomes" id="UP001303324"/>
    </source>
</evidence>
<name>A0ABY9VJ75_9BACI</name>
<protein>
    <submittedName>
        <fullName evidence="3">Uncharacterized protein</fullName>
    </submittedName>
</protein>
<feature type="region of interest" description="Disordered" evidence="1">
    <location>
        <begin position="124"/>
        <end position="161"/>
    </location>
</feature>
<keyword evidence="4" id="KW-1185">Reference proteome</keyword>